<feature type="compositionally biased region" description="Low complexity" evidence="1">
    <location>
        <begin position="490"/>
        <end position="502"/>
    </location>
</feature>
<feature type="transmembrane region" description="Helical" evidence="2">
    <location>
        <begin position="63"/>
        <end position="85"/>
    </location>
</feature>
<dbReference type="EMBL" id="MCFG01000041">
    <property type="protein sequence ID" value="ORX85077.1"/>
    <property type="molecule type" value="Genomic_DNA"/>
</dbReference>
<keyword evidence="2" id="KW-0812">Transmembrane</keyword>
<comment type="caution">
    <text evidence="3">The sequence shown here is derived from an EMBL/GenBank/DDBJ whole genome shotgun (WGS) entry which is preliminary data.</text>
</comment>
<evidence type="ECO:0000256" key="2">
    <source>
        <dbReference type="SAM" id="Phobius"/>
    </source>
</evidence>
<proteinExistence type="predicted"/>
<reference evidence="3 4" key="2">
    <citation type="submission" date="2016-08" db="EMBL/GenBank/DDBJ databases">
        <title>Pervasive Adenine N6-methylation of Active Genes in Fungi.</title>
        <authorList>
            <consortium name="DOE Joint Genome Institute"/>
            <person name="Mondo S.J."/>
            <person name="Dannebaum R.O."/>
            <person name="Kuo R.C."/>
            <person name="Labutti K."/>
            <person name="Haridas S."/>
            <person name="Kuo A."/>
            <person name="Salamov A."/>
            <person name="Ahrendt S.R."/>
            <person name="Lipzen A."/>
            <person name="Sullivan W."/>
            <person name="Andreopoulos W.B."/>
            <person name="Clum A."/>
            <person name="Lindquist E."/>
            <person name="Daum C."/>
            <person name="Ramamoorthy G.K."/>
            <person name="Gryganskyi A."/>
            <person name="Culley D."/>
            <person name="Magnuson J.K."/>
            <person name="James T.Y."/>
            <person name="O'Malley M.A."/>
            <person name="Stajich J.E."/>
            <person name="Spatafora J.W."/>
            <person name="Visel A."/>
            <person name="Grigoriev I.V."/>
        </authorList>
    </citation>
    <scope>NUCLEOTIDE SEQUENCE [LARGE SCALE GENOMIC DNA]</scope>
    <source>
        <strain evidence="3 4">S4</strain>
    </source>
</reference>
<accession>A0A1Y1XH55</accession>
<feature type="compositionally biased region" description="Basic and acidic residues" evidence="1">
    <location>
        <begin position="463"/>
        <end position="479"/>
    </location>
</feature>
<sequence>MQGLSAAESEAFHQRYFIENGRSASFGQWMISKGTNFTCFTEHYNSFNKEDLLENEFDFWRTILYAIHRPFKFTFFYWTILVFILHKFNFKKPVMKLILAHFILRSTGDVLDTVGELYSHYYVTVVSRDKNGAITGFGCMDNGEMNPMRWFLSRQIGTVFWYVGEMFADWYPLLRTKAVVKDNKSLIYVYIACGFFNLCKLALIILHWTLDPTKLYGYGKFATYGEYDKGKVMDFYFIYWTNQLIIIISSFLYDITVFFVLKKNLFQSSQTEIGFLKKFKTISEYRIFISSVVGIIFLPLLIIIIIIKYIYKWKYGYVNLNFSFDEVRQTIANVQYYMIFIDQIFLLYCNNNSVNNNSTDIYSFNNLSSNNTILSSKYPYNHLSNNSAVASINRNSTMTSNNRNSFLEFSYLKANPNNNIFNSKNFIINGSTNTNTNTNNNDNNNNVNNNDEDINHGNNNNNNEKHNKEEKEINNENKHGSINPSPISPMYRNSINYNNRNSMSYNNRSSMSFNRNSLNRNSINRNLMNYNNDQINNLNTNKFY</sequence>
<name>A0A1Y1XH55_9FUNG</name>
<evidence type="ECO:0000313" key="3">
    <source>
        <dbReference type="EMBL" id="ORX85077.1"/>
    </source>
</evidence>
<feature type="transmembrane region" description="Helical" evidence="2">
    <location>
        <begin position="187"/>
        <end position="210"/>
    </location>
</feature>
<protein>
    <submittedName>
        <fullName evidence="3">Uncharacterized protein</fullName>
    </submittedName>
</protein>
<dbReference type="Proteomes" id="UP000193944">
    <property type="component" value="Unassembled WGS sequence"/>
</dbReference>
<evidence type="ECO:0000313" key="4">
    <source>
        <dbReference type="Proteomes" id="UP000193944"/>
    </source>
</evidence>
<keyword evidence="2" id="KW-1133">Transmembrane helix</keyword>
<keyword evidence="4" id="KW-1185">Reference proteome</keyword>
<feature type="transmembrane region" description="Helical" evidence="2">
    <location>
        <begin position="237"/>
        <end position="261"/>
    </location>
</feature>
<dbReference type="STRING" id="1754192.A0A1Y1XH55"/>
<reference evidence="3 4" key="1">
    <citation type="submission" date="2016-08" db="EMBL/GenBank/DDBJ databases">
        <title>A Parts List for Fungal Cellulosomes Revealed by Comparative Genomics.</title>
        <authorList>
            <consortium name="DOE Joint Genome Institute"/>
            <person name="Haitjema C.H."/>
            <person name="Gilmore S.P."/>
            <person name="Henske J.K."/>
            <person name="Solomon K.V."/>
            <person name="De Groot R."/>
            <person name="Kuo A."/>
            <person name="Mondo S.J."/>
            <person name="Salamov A.A."/>
            <person name="Labutti K."/>
            <person name="Zhao Z."/>
            <person name="Chiniquy J."/>
            <person name="Barry K."/>
            <person name="Brewer H.M."/>
            <person name="Purvine S.O."/>
            <person name="Wright A.T."/>
            <person name="Boxma B."/>
            <person name="Van Alen T."/>
            <person name="Hackstein J.H."/>
            <person name="Baker S.E."/>
            <person name="Grigoriev I.V."/>
            <person name="O'Malley M.A."/>
        </authorList>
    </citation>
    <scope>NUCLEOTIDE SEQUENCE [LARGE SCALE GENOMIC DNA]</scope>
    <source>
        <strain evidence="3 4">S4</strain>
    </source>
</reference>
<feature type="transmembrane region" description="Helical" evidence="2">
    <location>
        <begin position="287"/>
        <end position="311"/>
    </location>
</feature>
<organism evidence="3 4">
    <name type="scientific">Anaeromyces robustus</name>
    <dbReference type="NCBI Taxonomy" id="1754192"/>
    <lineage>
        <taxon>Eukaryota</taxon>
        <taxon>Fungi</taxon>
        <taxon>Fungi incertae sedis</taxon>
        <taxon>Chytridiomycota</taxon>
        <taxon>Chytridiomycota incertae sedis</taxon>
        <taxon>Neocallimastigomycetes</taxon>
        <taxon>Neocallimastigales</taxon>
        <taxon>Neocallimastigaceae</taxon>
        <taxon>Anaeromyces</taxon>
    </lineage>
</organism>
<feature type="compositionally biased region" description="Low complexity" evidence="1">
    <location>
        <begin position="432"/>
        <end position="449"/>
    </location>
</feature>
<feature type="region of interest" description="Disordered" evidence="1">
    <location>
        <begin position="432"/>
        <end position="502"/>
    </location>
</feature>
<dbReference type="AlphaFoldDB" id="A0A1Y1XH55"/>
<evidence type="ECO:0000256" key="1">
    <source>
        <dbReference type="SAM" id="MobiDB-lite"/>
    </source>
</evidence>
<gene>
    <name evidence="3" type="ORF">BCR32DRAFT_290933</name>
</gene>
<keyword evidence="2" id="KW-0472">Membrane</keyword>